<feature type="domain" description="Tc1-like transposase DDE" evidence="1">
    <location>
        <begin position="6"/>
        <end position="75"/>
    </location>
</feature>
<dbReference type="RefSeq" id="WP_259028702.1">
    <property type="nucleotide sequence ID" value="NZ_CP102938.1"/>
</dbReference>
<sequence>MQLILKERMRLNIFGMIDRNNRYDGFSTTENITVDKVVDFLDRLSFRIKKNTFVVLDNARVHRCKLMAELRAIWDEDCFFSSCFHTRHI</sequence>
<gene>
    <name evidence="2" type="ORF">PZH42_01265</name>
</gene>
<dbReference type="InterPro" id="IPR038717">
    <property type="entry name" value="Tc1-like_DDE_dom"/>
</dbReference>
<dbReference type="AlphaFoldDB" id="A0AAW6LWN6"/>
<dbReference type="Proteomes" id="UP001221924">
    <property type="component" value="Unassembled WGS sequence"/>
</dbReference>
<proteinExistence type="predicted"/>
<comment type="caution">
    <text evidence="2">The sequence shown here is derived from an EMBL/GenBank/DDBJ whole genome shotgun (WGS) entry which is preliminary data.</text>
</comment>
<accession>A0AAW6LWN6</accession>
<name>A0AAW6LWN6_9BACE</name>
<dbReference type="Pfam" id="PF13358">
    <property type="entry name" value="DDE_3"/>
    <property type="match status" value="1"/>
</dbReference>
<reference evidence="2" key="1">
    <citation type="submission" date="2023-03" db="EMBL/GenBank/DDBJ databases">
        <title>DFI Biobank Strains.</title>
        <authorList>
            <person name="Mostad J."/>
            <person name="Paddock L."/>
            <person name="Medina S."/>
            <person name="Waligurski E."/>
            <person name="Barat B."/>
            <person name="Smith R."/>
            <person name="Burgo V."/>
            <person name="Metcalfe C."/>
            <person name="Woodson C."/>
            <person name="Sundararajan A."/>
            <person name="Ramaswamy R."/>
            <person name="Lin H."/>
            <person name="Pamer E.G."/>
        </authorList>
    </citation>
    <scope>NUCLEOTIDE SEQUENCE</scope>
    <source>
        <strain evidence="2">DFI.9.5</strain>
    </source>
</reference>
<protein>
    <submittedName>
        <fullName evidence="2">Transposase</fullName>
    </submittedName>
</protein>
<organism evidence="2 3">
    <name type="scientific">Bacteroides cellulosilyticus</name>
    <dbReference type="NCBI Taxonomy" id="246787"/>
    <lineage>
        <taxon>Bacteria</taxon>
        <taxon>Pseudomonadati</taxon>
        <taxon>Bacteroidota</taxon>
        <taxon>Bacteroidia</taxon>
        <taxon>Bacteroidales</taxon>
        <taxon>Bacteroidaceae</taxon>
        <taxon>Bacteroides</taxon>
    </lineage>
</organism>
<evidence type="ECO:0000259" key="1">
    <source>
        <dbReference type="Pfam" id="PF13358"/>
    </source>
</evidence>
<evidence type="ECO:0000313" key="3">
    <source>
        <dbReference type="Proteomes" id="UP001221924"/>
    </source>
</evidence>
<evidence type="ECO:0000313" key="2">
    <source>
        <dbReference type="EMBL" id="MDE8692725.1"/>
    </source>
</evidence>
<dbReference type="EMBL" id="JARFID010000001">
    <property type="protein sequence ID" value="MDE8692725.1"/>
    <property type="molecule type" value="Genomic_DNA"/>
</dbReference>